<feature type="domain" description="FlgD/Vpr Ig-like" evidence="9">
    <location>
        <begin position="1041"/>
        <end position="1096"/>
    </location>
</feature>
<comment type="similarity">
    <text evidence="1 6 7">Belongs to the peptidase S8 family.</text>
</comment>
<accession>H1XVC5</accession>
<dbReference type="NCBIfam" id="TIGR04183">
    <property type="entry name" value="Por_Secre_tail"/>
    <property type="match status" value="1"/>
</dbReference>
<dbReference type="InParanoid" id="H1XVC5"/>
<dbReference type="PROSITE" id="PS00138">
    <property type="entry name" value="SUBTILASE_SER"/>
    <property type="match status" value="1"/>
</dbReference>
<dbReference type="eggNOG" id="COG1520">
    <property type="taxonomic scope" value="Bacteria"/>
</dbReference>
<dbReference type="InterPro" id="IPR023827">
    <property type="entry name" value="Peptidase_S8_Asp-AS"/>
</dbReference>
<dbReference type="PROSITE" id="PS00137">
    <property type="entry name" value="SUBTILASE_HIS"/>
    <property type="match status" value="1"/>
</dbReference>
<dbReference type="SUPFAM" id="SSF69318">
    <property type="entry name" value="Integrin alpha N-terminal domain"/>
    <property type="match status" value="2"/>
</dbReference>
<evidence type="ECO:0000313" key="13">
    <source>
        <dbReference type="Proteomes" id="UP000183868"/>
    </source>
</evidence>
<dbReference type="InterPro" id="IPR036852">
    <property type="entry name" value="Peptidase_S8/S53_dom_sf"/>
</dbReference>
<evidence type="ECO:0000313" key="10">
    <source>
        <dbReference type="EMBL" id="APF17590.1"/>
    </source>
</evidence>
<dbReference type="EMBL" id="CP018099">
    <property type="protein sequence ID" value="APF17590.1"/>
    <property type="molecule type" value="Genomic_DNA"/>
</dbReference>
<dbReference type="InterPro" id="IPR023828">
    <property type="entry name" value="Peptidase_S8_Ser-AS"/>
</dbReference>
<protein>
    <submittedName>
        <fullName evidence="11">Peptidase S8 and S53 subtilisin kexin sedolisin</fullName>
    </submittedName>
    <submittedName>
        <fullName evidence="10">Por secretion system C-terminal sorting domain-containing protein</fullName>
    </submittedName>
</protein>
<dbReference type="InterPro" id="IPR022398">
    <property type="entry name" value="Peptidase_S8_His-AS"/>
</dbReference>
<dbReference type="EMBL" id="CM001402">
    <property type="protein sequence ID" value="EHO41683.1"/>
    <property type="molecule type" value="Genomic_DNA"/>
</dbReference>
<dbReference type="InterPro" id="IPR000209">
    <property type="entry name" value="Peptidase_S8/S53_dom"/>
</dbReference>
<evidence type="ECO:0000313" key="11">
    <source>
        <dbReference type="EMBL" id="EHO41683.1"/>
    </source>
</evidence>
<evidence type="ECO:0000256" key="5">
    <source>
        <dbReference type="ARBA" id="ARBA00022825"/>
    </source>
</evidence>
<feature type="domain" description="Peptidase S8/S53" evidence="8">
    <location>
        <begin position="166"/>
        <end position="450"/>
    </location>
</feature>
<dbReference type="Pfam" id="PF13517">
    <property type="entry name" value="FG-GAP_3"/>
    <property type="match status" value="3"/>
</dbReference>
<gene>
    <name evidence="10" type="ORF">Cabys_839</name>
    <name evidence="11" type="ORF">Calab_2071</name>
</gene>
<dbReference type="PROSITE" id="PS00136">
    <property type="entry name" value="SUBTILASE_ASP"/>
    <property type="match status" value="1"/>
</dbReference>
<dbReference type="PANTHER" id="PTHR43399:SF4">
    <property type="entry name" value="CELL WALL-ASSOCIATED PROTEASE"/>
    <property type="match status" value="1"/>
</dbReference>
<dbReference type="Proteomes" id="UP000004671">
    <property type="component" value="Chromosome"/>
</dbReference>
<sequence length="1114" mass="120775" precursor="true">MMRFFFILLIFAQILWANEGYHLNRILFCLHRDQPDLTILYKNGKPQSDLAPLNELLEKYQAKVLEKWLRSADDRDVVGEIDLTKVYRVEFMSPYTSEELRQIRDEFAAVPQIHSADFEGIYYVMDEAQVDPYVPNDPRYSEQWYINKIQADDAWGLWAPNTPGSTDILVGVVDTGVDYEHPELSDVLYINPGEDINGDGQFTSVDLNGVDDDGNGYVDDVRGWDFADNNNDIRPPSSGVDDALSHGTHVSGIVGAMGDNNEGIAGVAFRVKIIGTKNSYDSDSTNASPGIINGYDAILYTAKLGAKFINCSWGGLFLSSYEQSILDDVSDNYGAVVIGAAGNDNKSNDGLGNAQYPADYSKCISVAATDNTDHKASYSNWGSAIDISAPGGEYGGGSTTAILSTIHWESGRYDAWSGTSMAAPVVSGSFALLKAWFPSQSRQWYIDQILNHADPIDDLNPDYSGLLGSGRVNIYNSIARNSYPYLTVDSYSIEIINDNGDGQLNPGESAKIVLTIANDPNYQDANNVTVTASSASGYFTFSDNQASLGNIAAGGSATNTGDDIIFELSADAPLQPLTIQITKEANQTGTYPYSHTEDITVTPQLNQTGFPITNIAVSDAVAAGDVTGDGNMEVVAVSEGDSLYVYDSNGNLQNGFPMYLGGTVSMGPIIADMNNDGQNEIVISERVNGYLKIINGDGSLMLDITVGEQIRSELTVADLNGDGNLEIIFGTMSRNVHAIQVDGSELSGFPLSYSAPLDKGVAVGDVDGDGQPELVFGLTNTDFYVVNTDGSVLSGFPVDLPARVANKPVIADLNGTIYYVLTTTGRELKILNSAGAEVLTYDTVDPVNATPSLCDVNNDGELEIAFGTNNSTGNYGKLYLINFNGDTLAPFPKKLDAPINTSPVFADLDNDGLFEVMTTTEGGYVYCLRPDGSDYTNFPALFSGVQNGSGCIQDIDHDNDFEVINGGANGLNVIDVQQTRGTQSNVWQDYQANTHHTNYYYFPGTSAIRLTDQPIPEDYALLQNYPNPFNPQTQIIYALPQAGNVRIEVFNVLGQKVRTLDNGYKQAGKYKVLWNGRNDAGGLLSNGVYIYRMQVVSEKAGRNFTAQKKMVFMK</sequence>
<dbReference type="PRINTS" id="PR00723">
    <property type="entry name" value="SUBTILISIN"/>
</dbReference>
<reference evidence="10 13" key="2">
    <citation type="submission" date="2016-11" db="EMBL/GenBank/DDBJ databases">
        <title>Genomic analysis of Caldithrix abyssi and proposal of a novel bacterial phylum Caldithrichaeota.</title>
        <authorList>
            <person name="Kublanov I."/>
            <person name="Sigalova O."/>
            <person name="Gavrilov S."/>
            <person name="Lebedinsky A."/>
            <person name="Ivanova N."/>
            <person name="Daum C."/>
            <person name="Reddy T."/>
            <person name="Klenk H.P."/>
            <person name="Goker M."/>
            <person name="Reva O."/>
            <person name="Miroshnichenko M."/>
            <person name="Kyprides N."/>
            <person name="Woyke T."/>
            <person name="Gelfand M."/>
        </authorList>
    </citation>
    <scope>NUCLEOTIDE SEQUENCE [LARGE SCALE GENOMIC DNA]</scope>
    <source>
        <strain evidence="10 13">LF13</strain>
    </source>
</reference>
<evidence type="ECO:0000313" key="12">
    <source>
        <dbReference type="Proteomes" id="UP000004671"/>
    </source>
</evidence>
<dbReference type="Proteomes" id="UP000183868">
    <property type="component" value="Chromosome"/>
</dbReference>
<organism evidence="11 12">
    <name type="scientific">Caldithrix abyssi DSM 13497</name>
    <dbReference type="NCBI Taxonomy" id="880073"/>
    <lineage>
        <taxon>Bacteria</taxon>
        <taxon>Pseudomonadati</taxon>
        <taxon>Calditrichota</taxon>
        <taxon>Calditrichia</taxon>
        <taxon>Calditrichales</taxon>
        <taxon>Calditrichaceae</taxon>
        <taxon>Caldithrix</taxon>
    </lineage>
</organism>
<proteinExistence type="inferred from homology"/>
<dbReference type="PANTHER" id="PTHR43399">
    <property type="entry name" value="SUBTILISIN-RELATED"/>
    <property type="match status" value="1"/>
</dbReference>
<dbReference type="RefSeq" id="WP_006928856.1">
    <property type="nucleotide sequence ID" value="NZ_CM001402.1"/>
</dbReference>
<dbReference type="HOGENOM" id="CLU_278079_0_0_0"/>
<dbReference type="Gene3D" id="2.130.10.130">
    <property type="entry name" value="Integrin alpha, N-terminal"/>
    <property type="match status" value="1"/>
</dbReference>
<keyword evidence="5 6" id="KW-0720">Serine protease</keyword>
<dbReference type="AlphaFoldDB" id="H1XVC5"/>
<dbReference type="Pfam" id="PF00082">
    <property type="entry name" value="Peptidase_S8"/>
    <property type="match status" value="1"/>
</dbReference>
<evidence type="ECO:0000256" key="1">
    <source>
        <dbReference type="ARBA" id="ARBA00011073"/>
    </source>
</evidence>
<feature type="active site" description="Charge relay system" evidence="6">
    <location>
        <position position="246"/>
    </location>
</feature>
<dbReference type="Pfam" id="PF13860">
    <property type="entry name" value="FlgD_ig"/>
    <property type="match status" value="1"/>
</dbReference>
<keyword evidence="2 6" id="KW-0645">Protease</keyword>
<keyword evidence="4 6" id="KW-0378">Hydrolase</keyword>
<evidence type="ECO:0000256" key="3">
    <source>
        <dbReference type="ARBA" id="ARBA00022729"/>
    </source>
</evidence>
<evidence type="ECO:0000259" key="8">
    <source>
        <dbReference type="Pfam" id="PF00082"/>
    </source>
</evidence>
<dbReference type="InterPro" id="IPR051048">
    <property type="entry name" value="Peptidase_S8/S53_subtilisin"/>
</dbReference>
<dbReference type="KEGG" id="caby:Cabys_839"/>
<dbReference type="Gene3D" id="3.40.50.200">
    <property type="entry name" value="Peptidase S8/S53 domain"/>
    <property type="match status" value="1"/>
</dbReference>
<dbReference type="eggNOG" id="COG1361">
    <property type="taxonomic scope" value="Bacteria"/>
</dbReference>
<reference evidence="11 12" key="1">
    <citation type="submission" date="2011-09" db="EMBL/GenBank/DDBJ databases">
        <title>The permanent draft genome of Caldithrix abyssi DSM 13497.</title>
        <authorList>
            <consortium name="US DOE Joint Genome Institute (JGI-PGF)"/>
            <person name="Lucas S."/>
            <person name="Han J."/>
            <person name="Lapidus A."/>
            <person name="Bruce D."/>
            <person name="Goodwin L."/>
            <person name="Pitluck S."/>
            <person name="Peters L."/>
            <person name="Kyrpides N."/>
            <person name="Mavromatis K."/>
            <person name="Ivanova N."/>
            <person name="Mikhailova N."/>
            <person name="Chertkov O."/>
            <person name="Detter J.C."/>
            <person name="Tapia R."/>
            <person name="Han C."/>
            <person name="Land M."/>
            <person name="Hauser L."/>
            <person name="Markowitz V."/>
            <person name="Cheng J.-F."/>
            <person name="Hugenholtz P."/>
            <person name="Woyke T."/>
            <person name="Wu D."/>
            <person name="Spring S."/>
            <person name="Brambilla E."/>
            <person name="Klenk H.-P."/>
            <person name="Eisen J.A."/>
        </authorList>
    </citation>
    <scope>NUCLEOTIDE SEQUENCE [LARGE SCALE GENOMIC DNA]</scope>
    <source>
        <strain evidence="11 12">DSM 13497</strain>
    </source>
</reference>
<name>H1XVC5_CALAY</name>
<feature type="active site" description="Charge relay system" evidence="6">
    <location>
        <position position="174"/>
    </location>
</feature>
<keyword evidence="3" id="KW-0732">Signal</keyword>
<dbReference type="InterPro" id="IPR026444">
    <property type="entry name" value="Secre_tail"/>
</dbReference>
<dbReference type="GO" id="GO:0006508">
    <property type="term" value="P:proteolysis"/>
    <property type="evidence" value="ECO:0007669"/>
    <property type="project" value="UniProtKB-KW"/>
</dbReference>
<evidence type="ECO:0000256" key="6">
    <source>
        <dbReference type="PROSITE-ProRule" id="PRU01240"/>
    </source>
</evidence>
<dbReference type="InterPro" id="IPR013517">
    <property type="entry name" value="FG-GAP"/>
</dbReference>
<evidence type="ECO:0000256" key="4">
    <source>
        <dbReference type="ARBA" id="ARBA00022801"/>
    </source>
</evidence>
<keyword evidence="12" id="KW-1185">Reference proteome</keyword>
<dbReference type="PaxDb" id="880073-Calab_2071"/>
<evidence type="ECO:0000256" key="2">
    <source>
        <dbReference type="ARBA" id="ARBA00022670"/>
    </source>
</evidence>
<dbReference type="GO" id="GO:0004252">
    <property type="term" value="F:serine-type endopeptidase activity"/>
    <property type="evidence" value="ECO:0007669"/>
    <property type="project" value="UniProtKB-UniRule"/>
</dbReference>
<dbReference type="eggNOG" id="COG1404">
    <property type="taxonomic scope" value="Bacteria"/>
</dbReference>
<evidence type="ECO:0000256" key="7">
    <source>
        <dbReference type="RuleBase" id="RU003355"/>
    </source>
</evidence>
<dbReference type="InterPro" id="IPR028994">
    <property type="entry name" value="Integrin_alpha_N"/>
</dbReference>
<dbReference type="STRING" id="880073.Cabys_839"/>
<dbReference type="SUPFAM" id="SSF52743">
    <property type="entry name" value="Subtilisin-like"/>
    <property type="match status" value="1"/>
</dbReference>
<dbReference type="PROSITE" id="PS51892">
    <property type="entry name" value="SUBTILASE"/>
    <property type="match status" value="1"/>
</dbReference>
<evidence type="ECO:0000259" key="9">
    <source>
        <dbReference type="Pfam" id="PF13860"/>
    </source>
</evidence>
<dbReference type="Gene3D" id="2.60.40.4070">
    <property type="match status" value="1"/>
</dbReference>
<dbReference type="OrthoDB" id="9813435at2"/>
<dbReference type="InterPro" id="IPR025965">
    <property type="entry name" value="FlgD/Vpr_Ig-like"/>
</dbReference>
<feature type="active site" description="Charge relay system" evidence="6">
    <location>
        <position position="420"/>
    </location>
</feature>
<dbReference type="InterPro" id="IPR015500">
    <property type="entry name" value="Peptidase_S8_subtilisin-rel"/>
</dbReference>